<keyword evidence="8" id="KW-1185">Reference proteome</keyword>
<evidence type="ECO:0000259" key="6">
    <source>
        <dbReference type="SMART" id="SM00558"/>
    </source>
</evidence>
<dbReference type="SMART" id="SM00558">
    <property type="entry name" value="JmjC"/>
    <property type="match status" value="1"/>
</dbReference>
<feature type="compositionally biased region" description="Basic and acidic residues" evidence="5">
    <location>
        <begin position="764"/>
        <end position="794"/>
    </location>
</feature>
<dbReference type="InterPro" id="IPR003347">
    <property type="entry name" value="JmjC_dom"/>
</dbReference>
<feature type="compositionally biased region" description="Polar residues" evidence="5">
    <location>
        <begin position="1207"/>
        <end position="1238"/>
    </location>
</feature>
<keyword evidence="4" id="KW-0539">Nucleus</keyword>
<dbReference type="Pfam" id="PF02373">
    <property type="entry name" value="JmjC"/>
    <property type="match status" value="1"/>
</dbReference>
<dbReference type="OrthoDB" id="298344at2759"/>
<dbReference type="GO" id="GO:0005634">
    <property type="term" value="C:nucleus"/>
    <property type="evidence" value="ECO:0007669"/>
    <property type="project" value="UniProtKB-SubCell"/>
</dbReference>
<evidence type="ECO:0000256" key="5">
    <source>
        <dbReference type="SAM" id="MobiDB-lite"/>
    </source>
</evidence>
<organism evidence="7 8">
    <name type="scientific">Curvularia clavata</name>
    <dbReference type="NCBI Taxonomy" id="95742"/>
    <lineage>
        <taxon>Eukaryota</taxon>
        <taxon>Fungi</taxon>
        <taxon>Dikarya</taxon>
        <taxon>Ascomycota</taxon>
        <taxon>Pezizomycotina</taxon>
        <taxon>Dothideomycetes</taxon>
        <taxon>Pleosporomycetidae</taxon>
        <taxon>Pleosporales</taxon>
        <taxon>Pleosporineae</taxon>
        <taxon>Pleosporaceae</taxon>
        <taxon>Curvularia</taxon>
    </lineage>
</organism>
<keyword evidence="3" id="KW-0804">Transcription</keyword>
<feature type="compositionally biased region" description="Basic and acidic residues" evidence="5">
    <location>
        <begin position="1474"/>
        <end position="1506"/>
    </location>
</feature>
<feature type="compositionally biased region" description="Acidic residues" evidence="5">
    <location>
        <begin position="957"/>
        <end position="971"/>
    </location>
</feature>
<dbReference type="Proteomes" id="UP001056012">
    <property type="component" value="Chromosome 3"/>
</dbReference>
<proteinExistence type="predicted"/>
<evidence type="ECO:0000256" key="1">
    <source>
        <dbReference type="ARBA" id="ARBA00004123"/>
    </source>
</evidence>
<evidence type="ECO:0000256" key="4">
    <source>
        <dbReference type="ARBA" id="ARBA00023242"/>
    </source>
</evidence>
<feature type="compositionally biased region" description="Basic and acidic residues" evidence="5">
    <location>
        <begin position="910"/>
        <end position="926"/>
    </location>
</feature>
<comment type="subcellular location">
    <subcellularLocation>
        <location evidence="1">Nucleus</location>
    </subcellularLocation>
</comment>
<feature type="region of interest" description="Disordered" evidence="5">
    <location>
        <begin position="731"/>
        <end position="823"/>
    </location>
</feature>
<dbReference type="CDD" id="cd15489">
    <property type="entry name" value="PHD_SF"/>
    <property type="match status" value="1"/>
</dbReference>
<protein>
    <recommendedName>
        <fullName evidence="6">JmjC domain-containing protein</fullName>
    </recommendedName>
</protein>
<feature type="compositionally biased region" description="Basic residues" evidence="5">
    <location>
        <begin position="795"/>
        <end position="804"/>
    </location>
</feature>
<feature type="compositionally biased region" description="Basic and acidic residues" evidence="5">
    <location>
        <begin position="1090"/>
        <end position="1139"/>
    </location>
</feature>
<evidence type="ECO:0000256" key="3">
    <source>
        <dbReference type="ARBA" id="ARBA00023163"/>
    </source>
</evidence>
<evidence type="ECO:0000313" key="8">
    <source>
        <dbReference type="Proteomes" id="UP001056012"/>
    </source>
</evidence>
<evidence type="ECO:0000313" key="7">
    <source>
        <dbReference type="EMBL" id="USP76586.1"/>
    </source>
</evidence>
<accession>A0A9Q8Z5A2</accession>
<feature type="region of interest" description="Disordered" evidence="5">
    <location>
        <begin position="1466"/>
        <end position="1537"/>
    </location>
</feature>
<evidence type="ECO:0000256" key="2">
    <source>
        <dbReference type="ARBA" id="ARBA00023015"/>
    </source>
</evidence>
<dbReference type="EMBL" id="CP089276">
    <property type="protein sequence ID" value="USP76586.1"/>
    <property type="molecule type" value="Genomic_DNA"/>
</dbReference>
<feature type="compositionally biased region" description="Basic residues" evidence="5">
    <location>
        <begin position="1510"/>
        <end position="1520"/>
    </location>
</feature>
<dbReference type="InterPro" id="IPR018866">
    <property type="entry name" value="Znf-4CXXC_R1"/>
</dbReference>
<dbReference type="VEuPathDB" id="FungiDB:yc1106_03860"/>
<feature type="compositionally biased region" description="Basic residues" evidence="5">
    <location>
        <begin position="1020"/>
        <end position="1030"/>
    </location>
</feature>
<dbReference type="Pfam" id="PF10497">
    <property type="entry name" value="zf-4CXXC_R1"/>
    <property type="match status" value="1"/>
</dbReference>
<gene>
    <name evidence="7" type="ORF">yc1106_03860</name>
</gene>
<feature type="compositionally biased region" description="Basic and acidic residues" evidence="5">
    <location>
        <begin position="1002"/>
        <end position="1019"/>
    </location>
</feature>
<dbReference type="PANTHER" id="PTHR21521">
    <property type="entry name" value="AMUN, ISOFORM A"/>
    <property type="match status" value="1"/>
</dbReference>
<feature type="region of interest" description="Disordered" evidence="5">
    <location>
        <begin position="1085"/>
        <end position="1276"/>
    </location>
</feature>
<name>A0A9Q8Z5A2_CURCL</name>
<reference evidence="7" key="1">
    <citation type="submission" date="2021-12" db="EMBL/GenBank/DDBJ databases">
        <title>Curvularia clavata genome.</title>
        <authorList>
            <person name="Cao Y."/>
        </authorList>
    </citation>
    <scope>NUCLEOTIDE SEQUENCE</scope>
    <source>
        <strain evidence="7">Yc1106</strain>
    </source>
</reference>
<dbReference type="Gene3D" id="2.60.120.650">
    <property type="entry name" value="Cupin"/>
    <property type="match status" value="1"/>
</dbReference>
<dbReference type="PANTHER" id="PTHR21521:SF0">
    <property type="entry name" value="AMUN, ISOFORM A"/>
    <property type="match status" value="1"/>
</dbReference>
<dbReference type="SUPFAM" id="SSF51197">
    <property type="entry name" value="Clavaminate synthase-like"/>
    <property type="match status" value="1"/>
</dbReference>
<sequence length="1537" mass="174736">MPAARPRASFEPIPPDFDVRTFVEDADNFRYVDRISYEMIAANGVEAFEKLVLLHVIIGGKPLVIDGFEEVLDPWTFTPSWLRDNHGDKVENARNLTTQENIPLTIRHYLKHMSKLTEQFFDAPDRYRDKKRQRIYLKDIDCPPVWHDKLKEHIPAGLFYLNDSTGEVGGPGSLDEFGGRKGRGIGRAGDLMSSLPPDMRAENLMCYIGHEGTYTPSHREMCASLGQNIMVNASTTISEDGKPERPGSSIWFMTESKDRHVVSEYWLSILGHDIEVENHFAQLIAWKKAPFRTYVVEQQPGDFILIPPLAPHQVWNRGTRTMKIAWNRTTVETLELALDEALPNSRVVCRDEQYKNKAIVYYTLLKYSNLIKIAAAQVQAAGEQAEAIQSSNKVKQVQKDFKRLFDLYKKILLSEMFAPDSREHPEFLPYDSNVTCSYCRCNIFNRFLSCKSCKNMFSTEIEEPYDVCMDCYCMGRSCGCQSGYAWVEQWKWKDLVHKYEEWRAQIINMDGHVNEKTPLPLQEERRYLGKKTLAQVCQEQLRVRPFIDVMNPQPDSTSDDEEPVIDEYGHVKKVTKKKSKQWLAKHKSCHFCLNRHPKWKMAFCSSCDLAYCYGTLFRAHDMMPIDVMEEYNWKCPHCLRVCNTGACRRDPRQDPHEPKGTLLGHDTKKVADIRSVECLVDFSVSNLNWLREENGMAQNAMQHRMQEAERSKLADPSLDERFVEDDDHANTRYGITFSPGESHNGNGNDNDPGFPSMSQFQDDPYYHDPHTDEEIPRLGQKRGRDDCGEADDSRRKRSPAKKQKKKDEIQSLQAKSVPGKQYHKEMQKKLFEEAKREDRLILVTARMKGKSKIVKLSLATGLLDRIRQRPVLERAQVVRGGTPEEVDAPQDMQSILQSDVMQQTGIPKSMAEKEKEAKRYRVRVEDDGAYSTRKRNPETSGAAKPGRPRGSKRFEEITLDSDEEFADENDETERVSRPRGRQSTWLARRAEGDEDLPTELPADFRDGTVRANRERDLTRKRMSKEHRRAIPTKPMAAIRPGEQSAANQGQGSALDALENVSDEDGIHEEDTETSETVMLAQKAAAAAIEAQREEETRHKEEELRRLQEEVERTEEEARVARAEAEASEAEAREVQENLRAKLALFPGSDDDDQIMDSFLGNLSTEPSEDEEQPDHSKPEPVRNGPPQHPNSILSGLNGKKIKIVGPSNRNSNQPTQIAAQQSRFTPVNKRPQTINVSDTESEDEVPATAPSPRKSVGGPPGRPSMKPTRGSSYAPEKLRDLDAQRYDVIPAAVASRDPSKKYLTRAEVEKLVEWKLKHGTFRPALLGLVQSNTSQAVEETTKKAYTAFLDGNLSKSNIVNALKILVGLKGIGPATSSLLLSVLQPEEVPFFSDELFRWCCWDNETKGKDGAGWERKIKYNFKEYEAMLDEVERLRLRFKDSGQELDTSVRAADIEKVAWVLGKEGTDISTGDEEEKHRDDEKEASVKEQEAKEMKSDKAEGDDGKPTKPPVKKGTKRKAAPAKPPIEGTRKSSRTKK</sequence>
<feature type="region of interest" description="Disordered" evidence="5">
    <location>
        <begin position="901"/>
        <end position="1052"/>
    </location>
</feature>
<feature type="domain" description="JmjC" evidence="6">
    <location>
        <begin position="177"/>
        <end position="341"/>
    </location>
</feature>
<keyword evidence="2" id="KW-0805">Transcription regulation</keyword>